<dbReference type="KEGG" id="cmar:IMCC12053_2368"/>
<evidence type="ECO:0000313" key="2">
    <source>
        <dbReference type="Proteomes" id="UP000064920"/>
    </source>
</evidence>
<proteinExistence type="predicted"/>
<dbReference type="STRING" id="1397108.IMCC12053_2368"/>
<dbReference type="AlphaFoldDB" id="A0A0P0ABS4"/>
<evidence type="ECO:0000313" key="1">
    <source>
        <dbReference type="EMBL" id="ALI56315.1"/>
    </source>
</evidence>
<dbReference type="PATRIC" id="fig|1397108.4.peg.2424"/>
<protein>
    <submittedName>
        <fullName evidence="1">Uncharacterized protein</fullName>
    </submittedName>
</protein>
<sequence>MIISIHIGAHATNGPALMRGLLKNADGLSKHGVCVPDPAVAQPLILDAMKAGKATPATKQAQGALIDLLTQGKPCQRLVLSDENIICHAQGIFTDSTLYAKARFRLAWLRNVFADHPVEFVLGLRNPASFVPAAFAQDHSNRGYAAFIGDLDLDHLRWSRLIATIRAICPDVALKVYAFEDTPVIWGRLIRRIADVNGSVPLAGALDMIATLMKPEGITRLRSYLETHKPKTEIQFQRILGAFLEKYADPAQMEEEIDLPDWDDALIERLTTTYDDDLYLIEGLKGVEFIA</sequence>
<organism evidence="1 2">
    <name type="scientific">Celeribacter marinus</name>
    <dbReference type="NCBI Taxonomy" id="1397108"/>
    <lineage>
        <taxon>Bacteria</taxon>
        <taxon>Pseudomonadati</taxon>
        <taxon>Pseudomonadota</taxon>
        <taxon>Alphaproteobacteria</taxon>
        <taxon>Rhodobacterales</taxon>
        <taxon>Roseobacteraceae</taxon>
        <taxon>Celeribacter</taxon>
    </lineage>
</organism>
<reference evidence="1 2" key="1">
    <citation type="submission" date="2015-05" db="EMBL/GenBank/DDBJ databases">
        <authorList>
            <person name="Wang D.B."/>
            <person name="Wang M."/>
        </authorList>
    </citation>
    <scope>NUCLEOTIDE SEQUENCE [LARGE SCALE GENOMIC DNA]</scope>
    <source>
        <strain evidence="1 2">IMCC 12053</strain>
    </source>
</reference>
<gene>
    <name evidence="1" type="ORF">IMCC12053_2368</name>
</gene>
<dbReference type="RefSeq" id="WP_062219207.1">
    <property type="nucleotide sequence ID" value="NZ_CP012023.1"/>
</dbReference>
<accession>A0A0P0ABS4</accession>
<dbReference type="Proteomes" id="UP000064920">
    <property type="component" value="Chromosome"/>
</dbReference>
<keyword evidence="2" id="KW-1185">Reference proteome</keyword>
<dbReference type="EMBL" id="CP012023">
    <property type="protein sequence ID" value="ALI56315.1"/>
    <property type="molecule type" value="Genomic_DNA"/>
</dbReference>
<dbReference type="OrthoDB" id="7816979at2"/>
<name>A0A0P0ABS4_9RHOB</name>